<evidence type="ECO:0000259" key="14">
    <source>
        <dbReference type="Pfam" id="PF02775"/>
    </source>
</evidence>
<reference evidence="16 17" key="1">
    <citation type="submission" date="2017-11" db="EMBL/GenBank/DDBJ databases">
        <title>Draft genome of actinobacteria isolated from guarana (Paullinia cupana (Mart.) Ducke.</title>
        <authorList>
            <person name="Siqueira K.A."/>
            <person name="Liotti R.G."/>
            <person name="Mendes T.A.O."/>
            <person name="Soares M.A."/>
        </authorList>
    </citation>
    <scope>NUCLEOTIDE SEQUENCE [LARGE SCALE GENOMIC DNA]</scope>
    <source>
        <strain evidence="16 17">193</strain>
    </source>
</reference>
<evidence type="ECO:0000256" key="8">
    <source>
        <dbReference type="ARBA" id="ARBA00022842"/>
    </source>
</evidence>
<evidence type="ECO:0000256" key="9">
    <source>
        <dbReference type="ARBA" id="ARBA00023052"/>
    </source>
</evidence>
<comment type="cofactor">
    <cofactor evidence="12">
        <name>Mg(2+)</name>
        <dbReference type="ChEBI" id="CHEBI:18420"/>
    </cofactor>
    <text evidence="12">Binds 1 Mg(2+) ion per subunit.</text>
</comment>
<dbReference type="InterPro" id="IPR045229">
    <property type="entry name" value="TPP_enz"/>
</dbReference>
<dbReference type="Gene3D" id="3.40.50.1220">
    <property type="entry name" value="TPP-binding domain"/>
    <property type="match status" value="1"/>
</dbReference>
<feature type="domain" description="Thiamine pyrophosphate enzyme N-terminal TPP-binding" evidence="15">
    <location>
        <begin position="5"/>
        <end position="120"/>
    </location>
</feature>
<dbReference type="InterPro" id="IPR012846">
    <property type="entry name" value="Acetolactate_synth_lsu"/>
</dbReference>
<dbReference type="InterPro" id="IPR029035">
    <property type="entry name" value="DHS-like_NAD/FAD-binding_dom"/>
</dbReference>
<gene>
    <name evidence="16" type="ORF">CTZ28_13765</name>
</gene>
<keyword evidence="10 12" id="KW-0100">Branched-chain amino acid biosynthesis</keyword>
<dbReference type="Pfam" id="PF02775">
    <property type="entry name" value="TPP_enzyme_C"/>
    <property type="match status" value="1"/>
</dbReference>
<dbReference type="CDD" id="cd02015">
    <property type="entry name" value="TPP_AHAS"/>
    <property type="match status" value="1"/>
</dbReference>
<comment type="similarity">
    <text evidence="3 12">Belongs to the TPP enzyme family.</text>
</comment>
<dbReference type="InterPro" id="IPR011766">
    <property type="entry name" value="TPP_enzyme_TPP-bd"/>
</dbReference>
<dbReference type="PANTHER" id="PTHR18968">
    <property type="entry name" value="THIAMINE PYROPHOSPHATE ENZYMES"/>
    <property type="match status" value="1"/>
</dbReference>
<proteinExistence type="inferred from homology"/>
<dbReference type="GO" id="GO:0005948">
    <property type="term" value="C:acetolactate synthase complex"/>
    <property type="evidence" value="ECO:0007669"/>
    <property type="project" value="TreeGrafter"/>
</dbReference>
<dbReference type="GO" id="GO:0009097">
    <property type="term" value="P:isoleucine biosynthetic process"/>
    <property type="evidence" value="ECO:0007669"/>
    <property type="project" value="UniProtKB-UniPathway"/>
</dbReference>
<dbReference type="PANTHER" id="PTHR18968:SF13">
    <property type="entry name" value="ACETOLACTATE SYNTHASE CATALYTIC SUBUNIT, MITOCHONDRIAL"/>
    <property type="match status" value="1"/>
</dbReference>
<dbReference type="NCBIfam" id="NF005860">
    <property type="entry name" value="PRK07789.1"/>
    <property type="match status" value="1"/>
</dbReference>
<dbReference type="InterPro" id="IPR012000">
    <property type="entry name" value="Thiamin_PyroP_enz_cen_dom"/>
</dbReference>
<evidence type="ECO:0000256" key="6">
    <source>
        <dbReference type="ARBA" id="ARBA00022679"/>
    </source>
</evidence>
<evidence type="ECO:0000256" key="3">
    <source>
        <dbReference type="ARBA" id="ARBA00007812"/>
    </source>
</evidence>
<keyword evidence="17" id="KW-1185">Reference proteome</keyword>
<comment type="pathway">
    <text evidence="1 12">Amino-acid biosynthesis; L-isoleucine biosynthesis; L-isoleucine from 2-oxobutanoate: step 1/4.</text>
</comment>
<keyword evidence="7 12" id="KW-0479">Metal-binding</keyword>
<protein>
    <recommendedName>
        <fullName evidence="4 12">Acetolactate synthase</fullName>
        <ecNumber evidence="4 12">2.2.1.6</ecNumber>
    </recommendedName>
</protein>
<evidence type="ECO:0000313" key="17">
    <source>
        <dbReference type="Proteomes" id="UP000270471"/>
    </source>
</evidence>
<dbReference type="Proteomes" id="UP000270471">
    <property type="component" value="Unassembled WGS sequence"/>
</dbReference>
<evidence type="ECO:0000259" key="15">
    <source>
        <dbReference type="Pfam" id="PF02776"/>
    </source>
</evidence>
<dbReference type="EMBL" id="PENI01000007">
    <property type="protein sequence ID" value="RMB85221.1"/>
    <property type="molecule type" value="Genomic_DNA"/>
</dbReference>
<dbReference type="Pfam" id="PF02776">
    <property type="entry name" value="TPP_enzyme_N"/>
    <property type="match status" value="1"/>
</dbReference>
<comment type="pathway">
    <text evidence="2 12">Amino-acid biosynthesis; L-valine biosynthesis; L-valine from pyruvate: step 1/4.</text>
</comment>
<dbReference type="InterPro" id="IPR039368">
    <property type="entry name" value="AHAS_TPP"/>
</dbReference>
<keyword evidence="8 12" id="KW-0460">Magnesium</keyword>
<dbReference type="UniPathway" id="UPA00047">
    <property type="reaction ID" value="UER00055"/>
</dbReference>
<dbReference type="GO" id="GO:0009099">
    <property type="term" value="P:L-valine biosynthetic process"/>
    <property type="evidence" value="ECO:0007669"/>
    <property type="project" value="UniProtKB-UniPathway"/>
</dbReference>
<dbReference type="Gene3D" id="3.40.50.970">
    <property type="match status" value="2"/>
</dbReference>
<accession>A0A3M0I6N8</accession>
<dbReference type="AlphaFoldDB" id="A0A3M0I6N8"/>
<dbReference type="EC" id="2.2.1.6" evidence="4 12"/>
<dbReference type="InterPro" id="IPR000399">
    <property type="entry name" value="TPP-bd_CS"/>
</dbReference>
<evidence type="ECO:0000256" key="10">
    <source>
        <dbReference type="ARBA" id="ARBA00023304"/>
    </source>
</evidence>
<evidence type="ECO:0000259" key="13">
    <source>
        <dbReference type="Pfam" id="PF00205"/>
    </source>
</evidence>
<evidence type="ECO:0000256" key="11">
    <source>
        <dbReference type="ARBA" id="ARBA00048670"/>
    </source>
</evidence>
<evidence type="ECO:0000256" key="2">
    <source>
        <dbReference type="ARBA" id="ARBA00005025"/>
    </source>
</evidence>
<dbReference type="GO" id="GO:0030976">
    <property type="term" value="F:thiamine pyrophosphate binding"/>
    <property type="evidence" value="ECO:0007669"/>
    <property type="project" value="UniProtKB-UniRule"/>
</dbReference>
<keyword evidence="6 12" id="KW-0808">Transferase</keyword>
<dbReference type="GO" id="GO:0000287">
    <property type="term" value="F:magnesium ion binding"/>
    <property type="evidence" value="ECO:0007669"/>
    <property type="project" value="UniProtKB-UniRule"/>
</dbReference>
<dbReference type="InterPro" id="IPR012001">
    <property type="entry name" value="Thiamin_PyroP_enz_TPP-bd_dom"/>
</dbReference>
<sequence>MTEAMTGARILVRALEEAGVEILFGMPGGNILPAYDPLMDSTRLRHILVRHEQDAGHAAAGYASATGRPGVCLATSGPGATNLVTALADAAMDSVPVVAVTGQAARHLLGTDSFQEADICGITRSITKHNWLVRTARDIPRTIAEAFHVATTGRPGPVLVDIPKDVLQERAPYTRPERIDLPGLKPTPRPHPQRLRQAAEALRTARRPVLYAGGGVVKAEAAAELTHFVELTGVPVVTTLMARGAFPASHRRHLGMPGMHGTVPAVAALQHADLVLAVGARFDDRVTGDPTTFARHAKIVHADIDPAEIGKNRRVDIPIVGDAREVLTGLIDTVRRLAERTPWAPATRWWDTIEAWRDAHPMTYETPGDGSLAPQQVIERIGQLAGPDAVYVSGVGQHQMWASHYLPLERPRSFLNSGGAGTMGYALPAAMGAKLARPDTTVWAVDGDGCFQMTCRTLATCAVEGIPIKVAVINNAGLGMVRQLQSLFFDDRHFGTDCATRHLPDFAAMGEAYGGVGLRCDRAADLDTTIHRAMEIDDAPVVVDFVVNQQEMVWPMIAAGASNDDIRVARSTAPLWDTAD</sequence>
<evidence type="ECO:0000313" key="16">
    <source>
        <dbReference type="EMBL" id="RMB85221.1"/>
    </source>
</evidence>
<feature type="domain" description="Thiamine pyrophosphate enzyme TPP-binding" evidence="14">
    <location>
        <begin position="394"/>
        <end position="545"/>
    </location>
</feature>
<dbReference type="SUPFAM" id="SSF52518">
    <property type="entry name" value="Thiamin diphosphate-binding fold (THDP-binding)"/>
    <property type="match status" value="2"/>
</dbReference>
<dbReference type="CDD" id="cd07035">
    <property type="entry name" value="TPP_PYR_POX_like"/>
    <property type="match status" value="1"/>
</dbReference>
<dbReference type="Pfam" id="PF00205">
    <property type="entry name" value="TPP_enzyme_M"/>
    <property type="match status" value="1"/>
</dbReference>
<dbReference type="GO" id="GO:0050660">
    <property type="term" value="F:flavin adenine dinucleotide binding"/>
    <property type="evidence" value="ECO:0007669"/>
    <property type="project" value="InterPro"/>
</dbReference>
<dbReference type="FunFam" id="3.40.50.1220:FF:000008">
    <property type="entry name" value="Acetolactate synthase"/>
    <property type="match status" value="1"/>
</dbReference>
<dbReference type="InterPro" id="IPR029061">
    <property type="entry name" value="THDP-binding"/>
</dbReference>
<dbReference type="GO" id="GO:0003984">
    <property type="term" value="F:acetolactate synthase activity"/>
    <property type="evidence" value="ECO:0007669"/>
    <property type="project" value="UniProtKB-EC"/>
</dbReference>
<evidence type="ECO:0000256" key="1">
    <source>
        <dbReference type="ARBA" id="ARBA00004974"/>
    </source>
</evidence>
<evidence type="ECO:0000256" key="4">
    <source>
        <dbReference type="ARBA" id="ARBA00013145"/>
    </source>
</evidence>
<feature type="domain" description="Thiamine pyrophosphate enzyme central" evidence="13">
    <location>
        <begin position="195"/>
        <end position="330"/>
    </location>
</feature>
<dbReference type="SUPFAM" id="SSF52467">
    <property type="entry name" value="DHS-like NAD/FAD-binding domain"/>
    <property type="match status" value="1"/>
</dbReference>
<evidence type="ECO:0000256" key="7">
    <source>
        <dbReference type="ARBA" id="ARBA00022723"/>
    </source>
</evidence>
<comment type="catalytic activity">
    <reaction evidence="11 12">
        <text>2 pyruvate + H(+) = (2S)-2-acetolactate + CO2</text>
        <dbReference type="Rhea" id="RHEA:25249"/>
        <dbReference type="ChEBI" id="CHEBI:15361"/>
        <dbReference type="ChEBI" id="CHEBI:15378"/>
        <dbReference type="ChEBI" id="CHEBI:16526"/>
        <dbReference type="ChEBI" id="CHEBI:58476"/>
        <dbReference type="EC" id="2.2.1.6"/>
    </reaction>
</comment>
<evidence type="ECO:0000256" key="12">
    <source>
        <dbReference type="RuleBase" id="RU003591"/>
    </source>
</evidence>
<comment type="cofactor">
    <cofactor evidence="12">
        <name>thiamine diphosphate</name>
        <dbReference type="ChEBI" id="CHEBI:58937"/>
    </cofactor>
    <text evidence="12">Binds 1 thiamine pyrophosphate per subunit.</text>
</comment>
<keyword evidence="9 12" id="KW-0786">Thiamine pyrophosphate</keyword>
<dbReference type="OrthoDB" id="4494979at2"/>
<dbReference type="FunFam" id="3.40.50.970:FF:000007">
    <property type="entry name" value="Acetolactate synthase"/>
    <property type="match status" value="1"/>
</dbReference>
<evidence type="ECO:0000256" key="5">
    <source>
        <dbReference type="ARBA" id="ARBA00022605"/>
    </source>
</evidence>
<dbReference type="PROSITE" id="PS00187">
    <property type="entry name" value="TPP_ENZYMES"/>
    <property type="match status" value="1"/>
</dbReference>
<dbReference type="UniPathway" id="UPA00049">
    <property type="reaction ID" value="UER00059"/>
</dbReference>
<organism evidence="16 17">
    <name type="scientific">Streptomyces shenzhenensis</name>
    <dbReference type="NCBI Taxonomy" id="943815"/>
    <lineage>
        <taxon>Bacteria</taxon>
        <taxon>Bacillati</taxon>
        <taxon>Actinomycetota</taxon>
        <taxon>Actinomycetes</taxon>
        <taxon>Kitasatosporales</taxon>
        <taxon>Streptomycetaceae</taxon>
        <taxon>Streptomyces</taxon>
    </lineage>
</organism>
<keyword evidence="5 12" id="KW-0028">Amino-acid biosynthesis</keyword>
<dbReference type="NCBIfam" id="TIGR00118">
    <property type="entry name" value="acolac_lg"/>
    <property type="match status" value="1"/>
</dbReference>
<comment type="caution">
    <text evidence="16">The sequence shown here is derived from an EMBL/GenBank/DDBJ whole genome shotgun (WGS) entry which is preliminary data.</text>
</comment>
<name>A0A3M0I6N8_9ACTN</name>